<keyword evidence="1" id="KW-0472">Membrane</keyword>
<keyword evidence="3" id="KW-1185">Reference proteome</keyword>
<dbReference type="AlphaFoldDB" id="A0A8G1R883"/>
<evidence type="ECO:0000313" key="2">
    <source>
        <dbReference type="EMBL" id="RAH61007.1"/>
    </source>
</evidence>
<protein>
    <submittedName>
        <fullName evidence="2">Uncharacterized protein</fullName>
    </submittedName>
</protein>
<evidence type="ECO:0000313" key="3">
    <source>
        <dbReference type="Proteomes" id="UP000249526"/>
    </source>
</evidence>
<dbReference type="EMBL" id="KZ825056">
    <property type="protein sequence ID" value="RAH61007.1"/>
    <property type="molecule type" value="Genomic_DNA"/>
</dbReference>
<evidence type="ECO:0000256" key="1">
    <source>
        <dbReference type="SAM" id="Phobius"/>
    </source>
</evidence>
<proteinExistence type="predicted"/>
<dbReference type="GeneID" id="37157778"/>
<dbReference type="RefSeq" id="XP_025518929.1">
    <property type="nucleotide sequence ID" value="XM_025654376.1"/>
</dbReference>
<accession>A0A8G1R883</accession>
<sequence length="108" mass="13001">MRRLRCSRLVPRRIREIRMAFWPLIWLRIVRYGAISCKRRRGRESSYSLSICWIGKDRWMEDIRRINTRSLSLILSGSSNNCFHIIFVLVINRFMTSSLSRHVSHHIV</sequence>
<gene>
    <name evidence="2" type="ORF">BO85DRAFT_184573</name>
</gene>
<dbReference type="Proteomes" id="UP000249526">
    <property type="component" value="Unassembled WGS sequence"/>
</dbReference>
<keyword evidence="1" id="KW-0812">Transmembrane</keyword>
<name>A0A8G1R883_9EURO</name>
<keyword evidence="1" id="KW-1133">Transmembrane helix</keyword>
<feature type="transmembrane region" description="Helical" evidence="1">
    <location>
        <begin position="70"/>
        <end position="91"/>
    </location>
</feature>
<reference evidence="2 3" key="1">
    <citation type="submission" date="2018-02" db="EMBL/GenBank/DDBJ databases">
        <title>The genomes of Aspergillus section Nigri reveals drivers in fungal speciation.</title>
        <authorList>
            <consortium name="DOE Joint Genome Institute"/>
            <person name="Vesth T.C."/>
            <person name="Nybo J."/>
            <person name="Theobald S."/>
            <person name="Brandl J."/>
            <person name="Frisvad J.C."/>
            <person name="Nielsen K.F."/>
            <person name="Lyhne E.K."/>
            <person name="Kogle M.E."/>
            <person name="Kuo A."/>
            <person name="Riley R."/>
            <person name="Clum A."/>
            <person name="Nolan M."/>
            <person name="Lipzen A."/>
            <person name="Salamov A."/>
            <person name="Henrissat B."/>
            <person name="Wiebenga A."/>
            <person name="De vries R.P."/>
            <person name="Grigoriev I.V."/>
            <person name="Mortensen U.H."/>
            <person name="Andersen M.R."/>
            <person name="Baker S.E."/>
        </authorList>
    </citation>
    <scope>NUCLEOTIDE SEQUENCE [LARGE SCALE GENOMIC DNA]</scope>
    <source>
        <strain evidence="2 3">CBS 112811</strain>
    </source>
</reference>
<organism evidence="2 3">
    <name type="scientific">Aspergillus piperis CBS 112811</name>
    <dbReference type="NCBI Taxonomy" id="1448313"/>
    <lineage>
        <taxon>Eukaryota</taxon>
        <taxon>Fungi</taxon>
        <taxon>Dikarya</taxon>
        <taxon>Ascomycota</taxon>
        <taxon>Pezizomycotina</taxon>
        <taxon>Eurotiomycetes</taxon>
        <taxon>Eurotiomycetidae</taxon>
        <taxon>Eurotiales</taxon>
        <taxon>Aspergillaceae</taxon>
        <taxon>Aspergillus</taxon>
        <taxon>Aspergillus subgen. Circumdati</taxon>
    </lineage>
</organism>